<sequence length="90" mass="9430">MTTHITPADPGRHLGAADDPAELLAEARLSLHEAPADCLLLSGTAAPGRPSLITRSSLHDLLAPCGGENLRRHVRLVAERGAEGMHALIV</sequence>
<organism evidence="1 2">
    <name type="scientific">Brachybacterium paraconglomeratum</name>
    <dbReference type="NCBI Taxonomy" id="173362"/>
    <lineage>
        <taxon>Bacteria</taxon>
        <taxon>Bacillati</taxon>
        <taxon>Actinomycetota</taxon>
        <taxon>Actinomycetes</taxon>
        <taxon>Micrococcales</taxon>
        <taxon>Dermabacteraceae</taxon>
        <taxon>Brachybacterium</taxon>
    </lineage>
</organism>
<dbReference type="EMBL" id="DYWO01000089">
    <property type="protein sequence ID" value="HJF48730.1"/>
    <property type="molecule type" value="Genomic_DNA"/>
</dbReference>
<dbReference type="Proteomes" id="UP000775129">
    <property type="component" value="Unassembled WGS sequence"/>
</dbReference>
<evidence type="ECO:0000313" key="2">
    <source>
        <dbReference type="Proteomes" id="UP000775129"/>
    </source>
</evidence>
<name>A0A921KPP5_9MICO</name>
<reference evidence="1" key="2">
    <citation type="submission" date="2021-09" db="EMBL/GenBank/DDBJ databases">
        <authorList>
            <person name="Gilroy R."/>
        </authorList>
    </citation>
    <scope>NUCLEOTIDE SEQUENCE</scope>
    <source>
        <strain evidence="1">1647</strain>
    </source>
</reference>
<accession>A0A921KPP5</accession>
<dbReference type="AlphaFoldDB" id="A0A921KPP5"/>
<evidence type="ECO:0000313" key="1">
    <source>
        <dbReference type="EMBL" id="HJF48730.1"/>
    </source>
</evidence>
<proteinExistence type="predicted"/>
<reference evidence="1" key="1">
    <citation type="journal article" date="2021" name="PeerJ">
        <title>Extensive microbial diversity within the chicken gut microbiome revealed by metagenomics and culture.</title>
        <authorList>
            <person name="Gilroy R."/>
            <person name="Ravi A."/>
            <person name="Getino M."/>
            <person name="Pursley I."/>
            <person name="Horton D.L."/>
            <person name="Alikhan N.F."/>
            <person name="Baker D."/>
            <person name="Gharbi K."/>
            <person name="Hall N."/>
            <person name="Watson M."/>
            <person name="Adriaenssens E.M."/>
            <person name="Foster-Nyarko E."/>
            <person name="Jarju S."/>
            <person name="Secka A."/>
            <person name="Antonio M."/>
            <person name="Oren A."/>
            <person name="Chaudhuri R.R."/>
            <person name="La Ragione R."/>
            <person name="Hildebrand F."/>
            <person name="Pallen M.J."/>
        </authorList>
    </citation>
    <scope>NUCLEOTIDE SEQUENCE</scope>
    <source>
        <strain evidence="1">1647</strain>
    </source>
</reference>
<gene>
    <name evidence="1" type="ORF">K8W24_02860</name>
</gene>
<feature type="non-terminal residue" evidence="1">
    <location>
        <position position="90"/>
    </location>
</feature>
<comment type="caution">
    <text evidence="1">The sequence shown here is derived from an EMBL/GenBank/DDBJ whole genome shotgun (WGS) entry which is preliminary data.</text>
</comment>
<protein>
    <submittedName>
        <fullName evidence="1">Uncharacterized protein</fullName>
    </submittedName>
</protein>